<evidence type="ECO:0000256" key="5">
    <source>
        <dbReference type="ARBA" id="ARBA00023136"/>
    </source>
</evidence>
<feature type="domain" description="Phage shock protein PspC N-terminal" evidence="7">
    <location>
        <begin position="6"/>
        <end position="61"/>
    </location>
</feature>
<evidence type="ECO:0000256" key="1">
    <source>
        <dbReference type="ARBA" id="ARBA00004162"/>
    </source>
</evidence>
<dbReference type="InterPro" id="IPR052027">
    <property type="entry name" value="PspC"/>
</dbReference>
<proteinExistence type="predicted"/>
<dbReference type="EMBL" id="CP045725">
    <property type="protein sequence ID" value="QGF23810.1"/>
    <property type="molecule type" value="Genomic_DNA"/>
</dbReference>
<dbReference type="Proteomes" id="UP000386847">
    <property type="component" value="Chromosome"/>
</dbReference>
<dbReference type="PANTHER" id="PTHR33885:SF3">
    <property type="entry name" value="PHAGE SHOCK PROTEIN C"/>
    <property type="match status" value="1"/>
</dbReference>
<gene>
    <name evidence="8" type="ORF">Rai3103_09135</name>
</gene>
<evidence type="ECO:0000259" key="7">
    <source>
        <dbReference type="Pfam" id="PF04024"/>
    </source>
</evidence>
<dbReference type="KEGG" id="rain:Rai3103_09135"/>
<keyword evidence="3 6" id="KW-0812">Transmembrane</keyword>
<name>A0A5Q2FA07_9ACTN</name>
<dbReference type="PANTHER" id="PTHR33885">
    <property type="entry name" value="PHAGE SHOCK PROTEIN C"/>
    <property type="match status" value="1"/>
</dbReference>
<keyword evidence="2" id="KW-1003">Cell membrane</keyword>
<comment type="subcellular location">
    <subcellularLocation>
        <location evidence="1">Cell membrane</location>
        <topology evidence="1">Single-pass membrane protein</topology>
    </subcellularLocation>
</comment>
<accession>A0A5Q2FA07</accession>
<dbReference type="GO" id="GO:0005886">
    <property type="term" value="C:plasma membrane"/>
    <property type="evidence" value="ECO:0007669"/>
    <property type="project" value="UniProtKB-SubCell"/>
</dbReference>
<sequence length="62" mass="6572">MLDIGITRPASGRIIAGVCAGLGQKFGIDPLILRIIFVATLFWGGAGALVYAILWVLMPSEK</sequence>
<evidence type="ECO:0000256" key="2">
    <source>
        <dbReference type="ARBA" id="ARBA00022475"/>
    </source>
</evidence>
<keyword evidence="9" id="KW-1185">Reference proteome</keyword>
<dbReference type="RefSeq" id="WP_153572340.1">
    <property type="nucleotide sequence ID" value="NZ_CP045725.1"/>
</dbReference>
<dbReference type="InterPro" id="IPR007168">
    <property type="entry name" value="Phageshock_PspC_N"/>
</dbReference>
<reference evidence="8 9" key="1">
    <citation type="submission" date="2019-10" db="EMBL/GenBank/DDBJ databases">
        <title>Genomic analysis of Raineyella sp. CBA3103.</title>
        <authorList>
            <person name="Roh S.W."/>
        </authorList>
    </citation>
    <scope>NUCLEOTIDE SEQUENCE [LARGE SCALE GENOMIC DNA]</scope>
    <source>
        <strain evidence="8 9">CBA3103</strain>
    </source>
</reference>
<dbReference type="AlphaFoldDB" id="A0A5Q2FA07"/>
<evidence type="ECO:0000256" key="3">
    <source>
        <dbReference type="ARBA" id="ARBA00022692"/>
    </source>
</evidence>
<protein>
    <submittedName>
        <fullName evidence="8">PspC domain-containing protein</fullName>
    </submittedName>
</protein>
<evidence type="ECO:0000256" key="4">
    <source>
        <dbReference type="ARBA" id="ARBA00022989"/>
    </source>
</evidence>
<organism evidence="8 9">
    <name type="scientific">Raineyella fluvialis</name>
    <dbReference type="NCBI Taxonomy" id="2662261"/>
    <lineage>
        <taxon>Bacteria</taxon>
        <taxon>Bacillati</taxon>
        <taxon>Actinomycetota</taxon>
        <taxon>Actinomycetes</taxon>
        <taxon>Propionibacteriales</taxon>
        <taxon>Propionibacteriaceae</taxon>
        <taxon>Raineyella</taxon>
    </lineage>
</organism>
<evidence type="ECO:0000313" key="8">
    <source>
        <dbReference type="EMBL" id="QGF23810.1"/>
    </source>
</evidence>
<keyword evidence="4 6" id="KW-1133">Transmembrane helix</keyword>
<evidence type="ECO:0000256" key="6">
    <source>
        <dbReference type="SAM" id="Phobius"/>
    </source>
</evidence>
<evidence type="ECO:0000313" key="9">
    <source>
        <dbReference type="Proteomes" id="UP000386847"/>
    </source>
</evidence>
<dbReference type="Pfam" id="PF04024">
    <property type="entry name" value="PspC"/>
    <property type="match status" value="1"/>
</dbReference>
<feature type="transmembrane region" description="Helical" evidence="6">
    <location>
        <begin position="31"/>
        <end position="57"/>
    </location>
</feature>
<keyword evidence="5 6" id="KW-0472">Membrane</keyword>